<evidence type="ECO:0000313" key="3">
    <source>
        <dbReference type="Proteomes" id="UP000485058"/>
    </source>
</evidence>
<accession>A0A699ZTA9</accession>
<dbReference type="Pfam" id="PF05548">
    <property type="entry name" value="Peptidase_M11"/>
    <property type="match status" value="1"/>
</dbReference>
<keyword evidence="3" id="KW-1185">Reference proteome</keyword>
<protein>
    <recommendedName>
        <fullName evidence="1">Peptidase M11 gametolysin domain-containing protein</fullName>
    </recommendedName>
</protein>
<organism evidence="2 3">
    <name type="scientific">Haematococcus lacustris</name>
    <name type="common">Green alga</name>
    <name type="synonym">Haematococcus pluvialis</name>
    <dbReference type="NCBI Taxonomy" id="44745"/>
    <lineage>
        <taxon>Eukaryota</taxon>
        <taxon>Viridiplantae</taxon>
        <taxon>Chlorophyta</taxon>
        <taxon>core chlorophytes</taxon>
        <taxon>Chlorophyceae</taxon>
        <taxon>CS clade</taxon>
        <taxon>Chlamydomonadales</taxon>
        <taxon>Haematococcaceae</taxon>
        <taxon>Haematococcus</taxon>
    </lineage>
</organism>
<dbReference type="InterPro" id="IPR008752">
    <property type="entry name" value="Peptidase_M11"/>
</dbReference>
<dbReference type="EMBL" id="BLLF01002960">
    <property type="protein sequence ID" value="GFH25923.1"/>
    <property type="molecule type" value="Genomic_DNA"/>
</dbReference>
<feature type="domain" description="Peptidase M11 gametolysin" evidence="1">
    <location>
        <begin position="232"/>
        <end position="399"/>
    </location>
</feature>
<sequence>MQYNPSSLPHITALPGLDVCSAVEDLEQAYRLRRDHNPGKIYQGRETVNAQQRLLQHRPGSRYLSADSGAWEGTLELVMDAEPGKLLAFLRTSAGQAASSTGAVAHGCGDPNFPVRVTATSVTLLAAATSHWANRFNIPDEQGCAAKDKSSTADLGVPEQGVRRQAAAVRPGLKVLVVRPKFPAGCWAGSGATCSKAVSYVPALCMPHACVSHCCQGPQQRTEGEYPISVGSWPPAACTQHNQHEMLQAWAATMNASDFTGVNTMLSTCTWNGITLGGGVTITDDVNLACPAQTQTCFDLFNVVYAASNMALATTYDLNSFDHVLYDLPSQQANFPSCTLLGLAVLGGQWIIMHGNCFAGTVMHEMGHNYNLYHSGAYYSGGLADDYGDGSCVMGYQTSVYAAYNANGTGGDIKCFSSPQIHSLGLASYPHPASRCHHDPHHSSALDRAYPGAAPHRLGCVRLLPQLSAVLLVHQYPVINYFTNNIINFRHTVLTYGNSFALPGTSLVVRIKSMSADRSMVSVDVCARSDSQTCDFANNFNEVGPGELQCHTKVLPAATAVQQLASRGSVEAACQLTSRRCVAAEYLRLRTTANPTWCLAVCSTAAGTECQPAGWTVGQQRAVVLKRDGCTATDDWSLWSVVGSSLRNKATGWCMDASLIGSYDAGWGQPIIVKPCTFTNTQIFTWRVQPGSIMTGQDTRQARPPAPLLACYISWPPAPVACLSMSWLQGPVYTSRVNMLSSPVPNQYVNGCPAVCTASWAGCNSLLPVASQRGTTGQYAMLTFTFCDASTSTFTAAPSERYPTQGQIGQATSCSCIAGGLRTPGQLWHDGMLGVRCVGGSQPNSMMHTLSRQKATLHPKCLCLNGNALLLPAGQSM</sequence>
<gene>
    <name evidence="2" type="ORF">HaLaN_23974</name>
</gene>
<name>A0A699ZTA9_HAELA</name>
<comment type="caution">
    <text evidence="2">The sequence shown here is derived from an EMBL/GenBank/DDBJ whole genome shotgun (WGS) entry which is preliminary data.</text>
</comment>
<dbReference type="SUPFAM" id="SSF55486">
    <property type="entry name" value="Metalloproteases ('zincins'), catalytic domain"/>
    <property type="match status" value="1"/>
</dbReference>
<evidence type="ECO:0000313" key="2">
    <source>
        <dbReference type="EMBL" id="GFH25923.1"/>
    </source>
</evidence>
<reference evidence="2 3" key="1">
    <citation type="submission" date="2020-02" db="EMBL/GenBank/DDBJ databases">
        <title>Draft genome sequence of Haematococcus lacustris strain NIES-144.</title>
        <authorList>
            <person name="Morimoto D."/>
            <person name="Nakagawa S."/>
            <person name="Yoshida T."/>
            <person name="Sawayama S."/>
        </authorList>
    </citation>
    <scope>NUCLEOTIDE SEQUENCE [LARGE SCALE GENOMIC DNA]</scope>
    <source>
        <strain evidence="2 3">NIES-144</strain>
    </source>
</reference>
<dbReference type="Proteomes" id="UP000485058">
    <property type="component" value="Unassembled WGS sequence"/>
</dbReference>
<dbReference type="AlphaFoldDB" id="A0A699ZTA9"/>
<proteinExistence type="predicted"/>
<evidence type="ECO:0000259" key="1">
    <source>
        <dbReference type="Pfam" id="PF05548"/>
    </source>
</evidence>